<reference evidence="1" key="1">
    <citation type="submission" date="2022-04" db="EMBL/GenBank/DDBJ databases">
        <title>Chromosome-scale genome assembly of Holotrichia oblita Faldermann.</title>
        <authorList>
            <person name="Rongchong L."/>
        </authorList>
    </citation>
    <scope>NUCLEOTIDE SEQUENCE</scope>
    <source>
        <strain evidence="1">81SQS9</strain>
    </source>
</reference>
<name>A0ACB9SGQ1_HOLOL</name>
<evidence type="ECO:0000313" key="2">
    <source>
        <dbReference type="Proteomes" id="UP001056778"/>
    </source>
</evidence>
<proteinExistence type="predicted"/>
<gene>
    <name evidence="1" type="ORF">MML48_10g00004282</name>
</gene>
<comment type="caution">
    <text evidence="1">The sequence shown here is derived from an EMBL/GenBank/DDBJ whole genome shotgun (WGS) entry which is preliminary data.</text>
</comment>
<sequence>MPFYPRKVNMTSAHLHPMHKSRNRMPRNYRKKLGPRGNRNYDPEYLNRAVSSVRRGTLSIRQASEQYAVPYTSLNRWVKNNNHLAYGRPPVLGPLEEVTSNVSKGTWKKKKTFCNFCNLDVTNFERHLERNHIDCKNVKEMLSFPKNSKERKKIISLLRNSAHFTKFLSGDVRPKYSSTNKETTEYYPCSNCKGLYSKKYLSRHGKSCIAKDSKSGRSTHLSASQTLIACSLERTSTLHKLRVKEEVFNIMRADEISLTAKTDTLICHFGENYLKKHKRKQMAVVCSNKMRELARLLIELRKIVKNDKYELADALNPTMFDAVIESAKRIGGYRSESKTYEAPSISAHIGTSLKQASDLLIRLILKEDRSIKCKDKEQQLKDIKRFRELVISQWTTEVSSLAFKNMHEKRWNKPVILPLTEDILKFKEYVTRQANKSLVSLEKDINNKKEFKNLVDAALVLTILYNRKRIGDVQFTTIMTYQQNNSSTNQEECMNALTESEKFLTRYYKRVVTGGKGSRPVVILFPENIQQYIHYHLCIGIFCTSYDSLFLYRLPQDLYQTAKISILLILMDKGSGDKYKGKSLNEIDIDPHREYAETDESDNENSESTAVYETVPSNIESQSQVESISAASTPIPSTINERTLAQRLELEVEELIEEHEEELTIEELQALLVQQQDNAQREALSDNEEQQSNNQPIPIYKRTILKFYEYL</sequence>
<protein>
    <submittedName>
        <fullName evidence="1">Helix-turn-helix psq domain</fullName>
    </submittedName>
</protein>
<dbReference type="EMBL" id="CM043024">
    <property type="protein sequence ID" value="KAI4454192.1"/>
    <property type="molecule type" value="Genomic_DNA"/>
</dbReference>
<keyword evidence="2" id="KW-1185">Reference proteome</keyword>
<accession>A0ACB9SGQ1</accession>
<organism evidence="1 2">
    <name type="scientific">Holotrichia oblita</name>
    <name type="common">Chafer beetle</name>
    <dbReference type="NCBI Taxonomy" id="644536"/>
    <lineage>
        <taxon>Eukaryota</taxon>
        <taxon>Metazoa</taxon>
        <taxon>Ecdysozoa</taxon>
        <taxon>Arthropoda</taxon>
        <taxon>Hexapoda</taxon>
        <taxon>Insecta</taxon>
        <taxon>Pterygota</taxon>
        <taxon>Neoptera</taxon>
        <taxon>Endopterygota</taxon>
        <taxon>Coleoptera</taxon>
        <taxon>Polyphaga</taxon>
        <taxon>Scarabaeiformia</taxon>
        <taxon>Scarabaeidae</taxon>
        <taxon>Melolonthinae</taxon>
        <taxon>Holotrichia</taxon>
    </lineage>
</organism>
<evidence type="ECO:0000313" key="1">
    <source>
        <dbReference type="EMBL" id="KAI4454192.1"/>
    </source>
</evidence>
<dbReference type="Proteomes" id="UP001056778">
    <property type="component" value="Chromosome 10"/>
</dbReference>